<dbReference type="GO" id="GO:0008270">
    <property type="term" value="F:zinc ion binding"/>
    <property type="evidence" value="ECO:0007669"/>
    <property type="project" value="UniProtKB-KW"/>
</dbReference>
<dbReference type="GO" id="GO:0003677">
    <property type="term" value="F:DNA binding"/>
    <property type="evidence" value="ECO:0007669"/>
    <property type="project" value="UniProtKB-UniRule"/>
</dbReference>
<evidence type="ECO:0000256" key="4">
    <source>
        <dbReference type="ARBA" id="ARBA00023015"/>
    </source>
</evidence>
<dbReference type="PANTHER" id="PTHR31992:SF343">
    <property type="entry name" value="DOF ZINC FINGER PROTEIN"/>
    <property type="match status" value="1"/>
</dbReference>
<evidence type="ECO:0000256" key="7">
    <source>
        <dbReference type="ARBA" id="ARBA00023242"/>
    </source>
</evidence>
<protein>
    <recommendedName>
        <fullName evidence="9">Dof zinc finger protein</fullName>
    </recommendedName>
</protein>
<evidence type="ECO:0000259" key="11">
    <source>
        <dbReference type="PROSITE" id="PS50884"/>
    </source>
</evidence>
<evidence type="ECO:0000256" key="10">
    <source>
        <dbReference type="SAM" id="MobiDB-lite"/>
    </source>
</evidence>
<feature type="compositionally biased region" description="Polar residues" evidence="10">
    <location>
        <begin position="112"/>
        <end position="124"/>
    </location>
</feature>
<keyword evidence="1 9" id="KW-0479">Metal-binding</keyword>
<sequence>MDTATQWVQGNIGVVKPLEGPRSDVLERRARPQKDQALNCPRCNSTNTKFCYYNNYSLSQPRYFCKNCRRYWTEGGSLRNVPVGGGSRKNKRSSSAPSTSAASSRKFPHDLTQPSFPQSASQNPKIHEGQDLNLAYPPSADDYSNLSNFVEIPFDHSTERNKTHHQNPNPSRTSSSHHHHFSHMEFLKSTAMNSSRGFSSFMSIPALSDPNNTMFSTGFPLQEFKSTQSFSLEGLENRYSNIQGVHETGDSARVLFPVEDLKQQAPSNTEFEQNITREQRDSAPAGYWNGMLSGGSW</sequence>
<comment type="subcellular location">
    <subcellularLocation>
        <location evidence="8 9">Nucleus</location>
    </subcellularLocation>
</comment>
<reference evidence="12" key="1">
    <citation type="submission" date="2019-03" db="EMBL/GenBank/DDBJ databases">
        <authorList>
            <person name="Mank J."/>
            <person name="Almeida P."/>
        </authorList>
    </citation>
    <scope>NUCLEOTIDE SEQUENCE</scope>
    <source>
        <strain evidence="12">78183</strain>
    </source>
</reference>
<name>A0A6N2KAF1_SALVM</name>
<evidence type="ECO:0000256" key="8">
    <source>
        <dbReference type="PROSITE-ProRule" id="PRU00071"/>
    </source>
</evidence>
<evidence type="ECO:0000313" key="12">
    <source>
        <dbReference type="EMBL" id="VFU25032.1"/>
    </source>
</evidence>
<feature type="domain" description="Dof-type" evidence="11">
    <location>
        <begin position="38"/>
        <end position="92"/>
    </location>
</feature>
<dbReference type="InterPro" id="IPR045174">
    <property type="entry name" value="Dof"/>
</dbReference>
<keyword evidence="6 9" id="KW-0804">Transcription</keyword>
<evidence type="ECO:0000256" key="6">
    <source>
        <dbReference type="ARBA" id="ARBA00023163"/>
    </source>
</evidence>
<evidence type="ECO:0000256" key="9">
    <source>
        <dbReference type="RuleBase" id="RU369094"/>
    </source>
</evidence>
<feature type="region of interest" description="Disordered" evidence="10">
    <location>
        <begin position="159"/>
        <end position="180"/>
    </location>
</feature>
<evidence type="ECO:0000256" key="3">
    <source>
        <dbReference type="ARBA" id="ARBA00022833"/>
    </source>
</evidence>
<dbReference type="PANTHER" id="PTHR31992">
    <property type="entry name" value="DOF ZINC FINGER PROTEIN DOF1.4-RELATED"/>
    <property type="match status" value="1"/>
</dbReference>
<keyword evidence="5 8" id="KW-0238">DNA-binding</keyword>
<dbReference type="PROSITE" id="PS50884">
    <property type="entry name" value="ZF_DOF_2"/>
    <property type="match status" value="1"/>
</dbReference>
<feature type="compositionally biased region" description="Low complexity" evidence="10">
    <location>
        <begin position="93"/>
        <end position="104"/>
    </location>
</feature>
<evidence type="ECO:0000256" key="1">
    <source>
        <dbReference type="ARBA" id="ARBA00022723"/>
    </source>
</evidence>
<dbReference type="Pfam" id="PF02701">
    <property type="entry name" value="Zn_ribbon_Dof"/>
    <property type="match status" value="1"/>
</dbReference>
<proteinExistence type="predicted"/>
<feature type="region of interest" description="Disordered" evidence="10">
    <location>
        <begin position="76"/>
        <end position="137"/>
    </location>
</feature>
<keyword evidence="4 9" id="KW-0805">Transcription regulation</keyword>
<comment type="function">
    <text evidence="9">Transcription factor that binds specifically to a 5'-AA[AG]G-3' consensus core sequence.</text>
</comment>
<dbReference type="EMBL" id="CAADRP010000224">
    <property type="protein sequence ID" value="VFU25032.1"/>
    <property type="molecule type" value="Genomic_DNA"/>
</dbReference>
<keyword evidence="2 8" id="KW-0863">Zinc-finger</keyword>
<evidence type="ECO:0000256" key="5">
    <source>
        <dbReference type="ARBA" id="ARBA00023125"/>
    </source>
</evidence>
<dbReference type="InterPro" id="IPR003851">
    <property type="entry name" value="Znf_Dof"/>
</dbReference>
<evidence type="ECO:0000256" key="2">
    <source>
        <dbReference type="ARBA" id="ARBA00022771"/>
    </source>
</evidence>
<gene>
    <name evidence="12" type="ORF">SVIM_LOCUS53984</name>
</gene>
<dbReference type="GO" id="GO:0005634">
    <property type="term" value="C:nucleus"/>
    <property type="evidence" value="ECO:0007669"/>
    <property type="project" value="UniProtKB-SubCell"/>
</dbReference>
<keyword evidence="7 8" id="KW-0539">Nucleus</keyword>
<dbReference type="AlphaFoldDB" id="A0A6N2KAF1"/>
<keyword evidence="3 9" id="KW-0862">Zinc</keyword>
<dbReference type="PROSITE" id="PS01361">
    <property type="entry name" value="ZF_DOF_1"/>
    <property type="match status" value="1"/>
</dbReference>
<accession>A0A6N2KAF1</accession>
<organism evidence="12">
    <name type="scientific">Salix viminalis</name>
    <name type="common">Common osier</name>
    <name type="synonym">Basket willow</name>
    <dbReference type="NCBI Taxonomy" id="40686"/>
    <lineage>
        <taxon>Eukaryota</taxon>
        <taxon>Viridiplantae</taxon>
        <taxon>Streptophyta</taxon>
        <taxon>Embryophyta</taxon>
        <taxon>Tracheophyta</taxon>
        <taxon>Spermatophyta</taxon>
        <taxon>Magnoliopsida</taxon>
        <taxon>eudicotyledons</taxon>
        <taxon>Gunneridae</taxon>
        <taxon>Pentapetalae</taxon>
        <taxon>rosids</taxon>
        <taxon>fabids</taxon>
        <taxon>Malpighiales</taxon>
        <taxon>Salicaceae</taxon>
        <taxon>Saliceae</taxon>
        <taxon>Salix</taxon>
    </lineage>
</organism>
<dbReference type="GO" id="GO:0003700">
    <property type="term" value="F:DNA-binding transcription factor activity"/>
    <property type="evidence" value="ECO:0007669"/>
    <property type="project" value="UniProtKB-UniRule"/>
</dbReference>